<reference evidence="3" key="1">
    <citation type="journal article" date="2014" name="Front. Microbiol.">
        <title>High frequency of phylogenetically diverse reductive dehalogenase-homologous genes in deep subseafloor sedimentary metagenomes.</title>
        <authorList>
            <person name="Kawai M."/>
            <person name="Futagami T."/>
            <person name="Toyoda A."/>
            <person name="Takaki Y."/>
            <person name="Nishi S."/>
            <person name="Hori S."/>
            <person name="Arai W."/>
            <person name="Tsubouchi T."/>
            <person name="Morono Y."/>
            <person name="Uchiyama I."/>
            <person name="Ito T."/>
            <person name="Fujiyama A."/>
            <person name="Inagaki F."/>
            <person name="Takami H."/>
        </authorList>
    </citation>
    <scope>NUCLEOTIDE SEQUENCE</scope>
    <source>
        <strain evidence="3">Expedition CK06-06</strain>
    </source>
</reference>
<evidence type="ECO:0000313" key="3">
    <source>
        <dbReference type="EMBL" id="GAJ00362.1"/>
    </source>
</evidence>
<dbReference type="InterPro" id="IPR011010">
    <property type="entry name" value="DNA_brk_join_enz"/>
</dbReference>
<dbReference type="EMBL" id="BARW01018565">
    <property type="protein sequence ID" value="GAJ00362.1"/>
    <property type="molecule type" value="Genomic_DNA"/>
</dbReference>
<dbReference type="GO" id="GO:0006310">
    <property type="term" value="P:DNA recombination"/>
    <property type="evidence" value="ECO:0007669"/>
    <property type="project" value="UniProtKB-KW"/>
</dbReference>
<dbReference type="GO" id="GO:0003677">
    <property type="term" value="F:DNA binding"/>
    <property type="evidence" value="ECO:0007669"/>
    <property type="project" value="InterPro"/>
</dbReference>
<dbReference type="InterPro" id="IPR002104">
    <property type="entry name" value="Integrase_catalytic"/>
</dbReference>
<dbReference type="PROSITE" id="PS51898">
    <property type="entry name" value="TYR_RECOMBINASE"/>
    <property type="match status" value="1"/>
</dbReference>
<dbReference type="GO" id="GO:0015074">
    <property type="term" value="P:DNA integration"/>
    <property type="evidence" value="ECO:0007669"/>
    <property type="project" value="InterPro"/>
</dbReference>
<dbReference type="Pfam" id="PF00589">
    <property type="entry name" value="Phage_integrase"/>
    <property type="match status" value="1"/>
</dbReference>
<dbReference type="AlphaFoldDB" id="X1U9S5"/>
<dbReference type="Gene3D" id="1.10.443.10">
    <property type="entry name" value="Intergrase catalytic core"/>
    <property type="match status" value="1"/>
</dbReference>
<proteinExistence type="predicted"/>
<protein>
    <recommendedName>
        <fullName evidence="2">Tyr recombinase domain-containing protein</fullName>
    </recommendedName>
</protein>
<organism evidence="3">
    <name type="scientific">marine sediment metagenome</name>
    <dbReference type="NCBI Taxonomy" id="412755"/>
    <lineage>
        <taxon>unclassified sequences</taxon>
        <taxon>metagenomes</taxon>
        <taxon>ecological metagenomes</taxon>
    </lineage>
</organism>
<name>X1U9S5_9ZZZZ</name>
<keyword evidence="1" id="KW-0233">DNA recombination</keyword>
<gene>
    <name evidence="3" type="ORF">S12H4_31762</name>
</gene>
<accession>X1U9S5</accession>
<evidence type="ECO:0000259" key="2">
    <source>
        <dbReference type="PROSITE" id="PS51898"/>
    </source>
</evidence>
<feature type="domain" description="Tyr recombinase" evidence="2">
    <location>
        <begin position="1"/>
        <end position="71"/>
    </location>
</feature>
<comment type="caution">
    <text evidence="3">The sequence shown here is derived from an EMBL/GenBank/DDBJ whole genome shotgun (WGS) entry which is preliminary data.</text>
</comment>
<feature type="non-terminal residue" evidence="3">
    <location>
        <position position="1"/>
    </location>
</feature>
<evidence type="ECO:0000256" key="1">
    <source>
        <dbReference type="ARBA" id="ARBA00023172"/>
    </source>
</evidence>
<dbReference type="InterPro" id="IPR013762">
    <property type="entry name" value="Integrase-like_cat_sf"/>
</dbReference>
<sequence>VRAWQLIRAWCNQVGVKGRLGTHTLRKSAGYHMRMAGVPIEMIAEVLGHRSVSITKRYIGITNDEVTKVLKNFNL</sequence>
<dbReference type="SUPFAM" id="SSF56349">
    <property type="entry name" value="DNA breaking-rejoining enzymes"/>
    <property type="match status" value="1"/>
</dbReference>